<keyword evidence="6 12" id="KW-0479">Metal-binding</keyword>
<comment type="caution">
    <text evidence="14">The sequence shown here is derived from an EMBL/GenBank/DDBJ whole genome shotgun (WGS) entry which is preliminary data.</text>
</comment>
<evidence type="ECO:0000313" key="15">
    <source>
        <dbReference type="Proteomes" id="UP000179010"/>
    </source>
</evidence>
<dbReference type="STRING" id="1798539.A2994_02780"/>
<name>A0A1F4PQ03_UNCK3</name>
<evidence type="ECO:0000256" key="3">
    <source>
        <dbReference type="ARBA" id="ARBA00022475"/>
    </source>
</evidence>
<evidence type="ECO:0000256" key="9">
    <source>
        <dbReference type="ARBA" id="ARBA00022989"/>
    </source>
</evidence>
<dbReference type="InterPro" id="IPR022919">
    <property type="entry name" value="Pept_M48_protease_HtpX"/>
</dbReference>
<dbReference type="GO" id="GO:0004222">
    <property type="term" value="F:metalloendopeptidase activity"/>
    <property type="evidence" value="ECO:0007669"/>
    <property type="project" value="UniProtKB-UniRule"/>
</dbReference>
<dbReference type="EMBL" id="METE01000001">
    <property type="protein sequence ID" value="OGB85666.1"/>
    <property type="molecule type" value="Genomic_DNA"/>
</dbReference>
<feature type="active site" evidence="12">
    <location>
        <position position="144"/>
    </location>
</feature>
<evidence type="ECO:0000256" key="4">
    <source>
        <dbReference type="ARBA" id="ARBA00022670"/>
    </source>
</evidence>
<keyword evidence="3 12" id="KW-1003">Cell membrane</keyword>
<evidence type="ECO:0000313" key="14">
    <source>
        <dbReference type="EMBL" id="OGB85666.1"/>
    </source>
</evidence>
<keyword evidence="9 12" id="KW-1133">Transmembrane helix</keyword>
<evidence type="ECO:0000256" key="7">
    <source>
        <dbReference type="ARBA" id="ARBA00022801"/>
    </source>
</evidence>
<evidence type="ECO:0000256" key="10">
    <source>
        <dbReference type="ARBA" id="ARBA00023049"/>
    </source>
</evidence>
<evidence type="ECO:0000256" key="1">
    <source>
        <dbReference type="ARBA" id="ARBA00004651"/>
    </source>
</evidence>
<dbReference type="GO" id="GO:0006508">
    <property type="term" value="P:proteolysis"/>
    <property type="evidence" value="ECO:0007669"/>
    <property type="project" value="UniProtKB-KW"/>
</dbReference>
<evidence type="ECO:0000256" key="6">
    <source>
        <dbReference type="ARBA" id="ARBA00022723"/>
    </source>
</evidence>
<dbReference type="Pfam" id="PF01435">
    <property type="entry name" value="Peptidase_M48"/>
    <property type="match status" value="1"/>
</dbReference>
<evidence type="ECO:0000256" key="8">
    <source>
        <dbReference type="ARBA" id="ARBA00022833"/>
    </source>
</evidence>
<dbReference type="PANTHER" id="PTHR43221">
    <property type="entry name" value="PROTEASE HTPX"/>
    <property type="match status" value="1"/>
</dbReference>
<organism evidence="14 15">
    <name type="scientific">candidate division Kazan bacterium RIFCSPLOWO2_01_FULL_48_13</name>
    <dbReference type="NCBI Taxonomy" id="1798539"/>
    <lineage>
        <taxon>Bacteria</taxon>
        <taxon>Bacteria division Kazan-3B-28</taxon>
    </lineage>
</organism>
<evidence type="ECO:0000256" key="2">
    <source>
        <dbReference type="ARBA" id="ARBA00009779"/>
    </source>
</evidence>
<dbReference type="CDD" id="cd07340">
    <property type="entry name" value="M48B_Htpx_like"/>
    <property type="match status" value="1"/>
</dbReference>
<feature type="domain" description="Peptidase M48" evidence="13">
    <location>
        <begin position="77"/>
        <end position="294"/>
    </location>
</feature>
<dbReference type="PANTHER" id="PTHR43221:SF1">
    <property type="entry name" value="PROTEASE HTPX"/>
    <property type="match status" value="1"/>
</dbReference>
<dbReference type="Gene3D" id="3.30.2010.10">
    <property type="entry name" value="Metalloproteases ('zincins'), catalytic domain"/>
    <property type="match status" value="1"/>
</dbReference>
<comment type="similarity">
    <text evidence="2 12">Belongs to the peptidase M48B family.</text>
</comment>
<keyword evidence="10 12" id="KW-0482">Metalloprotease</keyword>
<comment type="cofactor">
    <cofactor evidence="12">
        <name>Zn(2+)</name>
        <dbReference type="ChEBI" id="CHEBI:29105"/>
    </cofactor>
    <text evidence="12">Binds 1 zinc ion per subunit.</text>
</comment>
<feature type="binding site" evidence="12">
    <location>
        <position position="147"/>
    </location>
    <ligand>
        <name>Zn(2+)</name>
        <dbReference type="ChEBI" id="CHEBI:29105"/>
        <note>catalytic</note>
    </ligand>
</feature>
<accession>A0A1F4PQ03</accession>
<evidence type="ECO:0000256" key="12">
    <source>
        <dbReference type="HAMAP-Rule" id="MF_00188"/>
    </source>
</evidence>
<feature type="transmembrane region" description="Helical" evidence="12">
    <location>
        <begin position="12"/>
        <end position="33"/>
    </location>
</feature>
<dbReference type="InterPro" id="IPR050083">
    <property type="entry name" value="HtpX_protease"/>
</dbReference>
<evidence type="ECO:0000259" key="13">
    <source>
        <dbReference type="Pfam" id="PF01435"/>
    </source>
</evidence>
<feature type="binding site" evidence="12">
    <location>
        <position position="221"/>
    </location>
    <ligand>
        <name>Zn(2+)</name>
        <dbReference type="ChEBI" id="CHEBI:29105"/>
        <note>catalytic</note>
    </ligand>
</feature>
<dbReference type="GO" id="GO:0005886">
    <property type="term" value="C:plasma membrane"/>
    <property type="evidence" value="ECO:0007669"/>
    <property type="project" value="UniProtKB-SubCell"/>
</dbReference>
<comment type="subcellular location">
    <subcellularLocation>
        <location evidence="1 12">Cell membrane</location>
        <topology evidence="1 12">Multi-pass membrane protein</topology>
    </subcellularLocation>
</comment>
<evidence type="ECO:0000256" key="5">
    <source>
        <dbReference type="ARBA" id="ARBA00022692"/>
    </source>
</evidence>
<keyword evidence="11 12" id="KW-0472">Membrane</keyword>
<dbReference type="EC" id="3.4.24.-" evidence="12"/>
<feature type="binding site" evidence="12">
    <location>
        <position position="143"/>
    </location>
    <ligand>
        <name>Zn(2+)</name>
        <dbReference type="ChEBI" id="CHEBI:29105"/>
        <note>catalytic</note>
    </ligand>
</feature>
<keyword evidence="4 12" id="KW-0645">Protease</keyword>
<dbReference type="Proteomes" id="UP000179010">
    <property type="component" value="Unassembled WGS sequence"/>
</dbReference>
<dbReference type="GO" id="GO:0008270">
    <property type="term" value="F:zinc ion binding"/>
    <property type="evidence" value="ECO:0007669"/>
    <property type="project" value="UniProtKB-UniRule"/>
</dbReference>
<keyword evidence="5 12" id="KW-0812">Transmembrane</keyword>
<dbReference type="AlphaFoldDB" id="A0A1F4PQ03"/>
<dbReference type="HAMAP" id="MF_00188">
    <property type="entry name" value="Pept_M48_protease_HtpX"/>
    <property type="match status" value="1"/>
</dbReference>
<keyword evidence="7 12" id="KW-0378">Hydrolase</keyword>
<sequence length="301" mass="33292">MYQQIESNKRKTILLMALFFALIVGLGYALALYYNNSGILVVALIVSILSNWVSYWWGDKAILGLSGARLLNHDKDLQERQIYHLVENLCIAAGVPIPSVYIINDPALNAFATGRDPKHASIALTTGLIEQLDKTELEGVIAHELSHVRNYDILLATVVVTLLGLVVMVSDWTLRARWYGHSDSNKNDHGGNWLAIVGLILIILSPILARLIYFTISRQREYLADASGALLTRYPEGLANALRKISSDKHKLRVTSSATAGLYIVNPFKKTSEMVTELFSTHPPIEKRIAALVGMNITAAE</sequence>
<dbReference type="InterPro" id="IPR001915">
    <property type="entry name" value="Peptidase_M48"/>
</dbReference>
<feature type="transmembrane region" description="Helical" evidence="12">
    <location>
        <begin position="193"/>
        <end position="213"/>
    </location>
</feature>
<reference evidence="14 15" key="1">
    <citation type="journal article" date="2016" name="Nat. Commun.">
        <title>Thousands of microbial genomes shed light on interconnected biogeochemical processes in an aquifer system.</title>
        <authorList>
            <person name="Anantharaman K."/>
            <person name="Brown C.T."/>
            <person name="Hug L.A."/>
            <person name="Sharon I."/>
            <person name="Castelle C.J."/>
            <person name="Probst A.J."/>
            <person name="Thomas B.C."/>
            <person name="Singh A."/>
            <person name="Wilkins M.J."/>
            <person name="Karaoz U."/>
            <person name="Brodie E.L."/>
            <person name="Williams K.H."/>
            <person name="Hubbard S.S."/>
            <person name="Banfield J.F."/>
        </authorList>
    </citation>
    <scope>NUCLEOTIDE SEQUENCE [LARGE SCALE GENOMIC DNA]</scope>
</reference>
<feature type="transmembrane region" description="Helical" evidence="12">
    <location>
        <begin position="153"/>
        <end position="173"/>
    </location>
</feature>
<keyword evidence="8 12" id="KW-0862">Zinc</keyword>
<gene>
    <name evidence="12" type="primary">htpX</name>
    <name evidence="14" type="ORF">A2994_02780</name>
</gene>
<proteinExistence type="inferred from homology"/>
<feature type="transmembrane region" description="Helical" evidence="12">
    <location>
        <begin position="39"/>
        <end position="57"/>
    </location>
</feature>
<evidence type="ECO:0000256" key="11">
    <source>
        <dbReference type="ARBA" id="ARBA00023136"/>
    </source>
</evidence>
<protein>
    <recommendedName>
        <fullName evidence="12">Protease HtpX homolog</fullName>
        <ecNumber evidence="12">3.4.24.-</ecNumber>
    </recommendedName>
</protein>